<keyword evidence="5" id="KW-0966">Cell projection</keyword>
<dbReference type="PANTHER" id="PTHR39190:SF1">
    <property type="entry name" value="FLAGELLAR ASSEMBLY FACTOR FLIW"/>
    <property type="match status" value="1"/>
</dbReference>
<evidence type="ECO:0000256" key="3">
    <source>
        <dbReference type="ARBA" id="ARBA00022845"/>
    </source>
</evidence>
<comment type="similarity">
    <text evidence="4">Belongs to the FliW family.</text>
</comment>
<comment type="subunit">
    <text evidence="4">Interacts with translational regulator CsrA and flagellin(s).</text>
</comment>
<dbReference type="PANTHER" id="PTHR39190">
    <property type="entry name" value="FLAGELLAR ASSEMBLY FACTOR FLIW"/>
    <property type="match status" value="1"/>
</dbReference>
<evidence type="ECO:0000313" key="5">
    <source>
        <dbReference type="EMBL" id="RWR13585.1"/>
    </source>
</evidence>
<sequence>MNIETKYHGTQQINEEAVLRFDSGIPGFPEEKNFVLLPLDEGTLLVMQSVKTPEIGFIVTDPFSFFPEYDFKLSESAIEQLALKQPEDAVVYAILTVQDPFEKTTANLQAPVVINRHNNRAKQVILNDTDYNTRHPLFGQKVKG</sequence>
<accession>A0A443IZ36</accession>
<comment type="caution">
    <text evidence="5">The sequence shown here is derived from an EMBL/GenBank/DDBJ whole genome shotgun (WGS) entry which is preliminary data.</text>
</comment>
<dbReference type="Pfam" id="PF02623">
    <property type="entry name" value="FliW"/>
    <property type="match status" value="1"/>
</dbReference>
<dbReference type="GeneID" id="56391902"/>
<evidence type="ECO:0000256" key="1">
    <source>
        <dbReference type="ARBA" id="ARBA00022490"/>
    </source>
</evidence>
<dbReference type="RefSeq" id="WP_120070326.1">
    <property type="nucleotide sequence ID" value="NZ_CP126113.1"/>
</dbReference>
<dbReference type="GO" id="GO:0006417">
    <property type="term" value="P:regulation of translation"/>
    <property type="evidence" value="ECO:0007669"/>
    <property type="project" value="UniProtKB-KW"/>
</dbReference>
<keyword evidence="2 4" id="KW-1005">Bacterial flagellum biogenesis</keyword>
<dbReference type="OrthoDB" id="9801235at2"/>
<name>A0A443IZ36_9BACI</name>
<dbReference type="GO" id="GO:0044780">
    <property type="term" value="P:bacterial-type flagellum assembly"/>
    <property type="evidence" value="ECO:0007669"/>
    <property type="project" value="UniProtKB-UniRule"/>
</dbReference>
<keyword evidence="6" id="KW-1185">Reference proteome</keyword>
<keyword evidence="3 4" id="KW-0810">Translation regulation</keyword>
<keyword evidence="5" id="KW-0282">Flagellum</keyword>
<gene>
    <name evidence="4 5" type="primary">fliW</name>
    <name evidence="5" type="ORF">D4N35_003980</name>
</gene>
<comment type="function">
    <text evidence="4">Acts as an anti-CsrA protein, binds CsrA and prevents it from repressing translation of its target genes, one of which is flagellin. Binds to flagellin and participates in the assembly of the flagellum.</text>
</comment>
<keyword evidence="1 4" id="KW-0963">Cytoplasm</keyword>
<dbReference type="InterPro" id="IPR003775">
    <property type="entry name" value="Flagellar_assembly_factor_FliW"/>
</dbReference>
<dbReference type="SUPFAM" id="SSF141457">
    <property type="entry name" value="BH3618-like"/>
    <property type="match status" value="1"/>
</dbReference>
<dbReference type="Proteomes" id="UP000273811">
    <property type="component" value="Unassembled WGS sequence"/>
</dbReference>
<dbReference type="EMBL" id="QYTU02000005">
    <property type="protein sequence ID" value="RWR13585.1"/>
    <property type="molecule type" value="Genomic_DNA"/>
</dbReference>
<comment type="subcellular location">
    <subcellularLocation>
        <location evidence="4">Cytoplasm</location>
    </subcellularLocation>
</comment>
<organism evidence="5 6">
    <name type="scientific">Siminovitchia fortis</name>
    <dbReference type="NCBI Taxonomy" id="254758"/>
    <lineage>
        <taxon>Bacteria</taxon>
        <taxon>Bacillati</taxon>
        <taxon>Bacillota</taxon>
        <taxon>Bacilli</taxon>
        <taxon>Bacillales</taxon>
        <taxon>Bacillaceae</taxon>
        <taxon>Siminovitchia</taxon>
    </lineage>
</organism>
<dbReference type="HAMAP" id="MF_01185">
    <property type="entry name" value="FliW"/>
    <property type="match status" value="1"/>
</dbReference>
<evidence type="ECO:0000313" key="6">
    <source>
        <dbReference type="Proteomes" id="UP000273811"/>
    </source>
</evidence>
<dbReference type="InterPro" id="IPR024046">
    <property type="entry name" value="Flagellar_assmbl_FliW_dom_sf"/>
</dbReference>
<keyword evidence="4" id="KW-0143">Chaperone</keyword>
<dbReference type="AlphaFoldDB" id="A0A443IZ36"/>
<dbReference type="Gene3D" id="2.30.290.10">
    <property type="entry name" value="BH3618-like"/>
    <property type="match status" value="1"/>
</dbReference>
<evidence type="ECO:0000256" key="4">
    <source>
        <dbReference type="HAMAP-Rule" id="MF_01185"/>
    </source>
</evidence>
<evidence type="ECO:0000256" key="2">
    <source>
        <dbReference type="ARBA" id="ARBA00022795"/>
    </source>
</evidence>
<protein>
    <recommendedName>
        <fullName evidence="4">Flagellar assembly factor FliW</fullName>
    </recommendedName>
</protein>
<proteinExistence type="inferred from homology"/>
<dbReference type="GO" id="GO:0005737">
    <property type="term" value="C:cytoplasm"/>
    <property type="evidence" value="ECO:0007669"/>
    <property type="project" value="UniProtKB-SubCell"/>
</dbReference>
<reference evidence="5" key="1">
    <citation type="submission" date="2018-12" db="EMBL/GenBank/DDBJ databases">
        <authorList>
            <person name="Sun L."/>
            <person name="Chen Z."/>
        </authorList>
    </citation>
    <scope>NUCLEOTIDE SEQUENCE [LARGE SCALE GENOMIC DNA]</scope>
    <source>
        <strain evidence="5">DSM 16012</strain>
    </source>
</reference>
<dbReference type="NCBIfam" id="NF009793">
    <property type="entry name" value="PRK13285.1-1"/>
    <property type="match status" value="1"/>
</dbReference>
<keyword evidence="5" id="KW-0969">Cilium</keyword>